<dbReference type="PANTHER" id="PTHR43550">
    <property type="entry name" value="3-KETODIHYDROSPHINGOSINE REDUCTASE"/>
    <property type="match status" value="1"/>
</dbReference>
<dbReference type="OrthoDB" id="37659at2759"/>
<keyword evidence="7" id="KW-0521">NADP</keyword>
<dbReference type="InterPro" id="IPR020904">
    <property type="entry name" value="Sc_DH/Rdtase_CS"/>
</dbReference>
<gene>
    <name evidence="14" type="ORF">DPMN_172899</name>
</gene>
<dbReference type="GO" id="GO:0030148">
    <property type="term" value="P:sphingolipid biosynthetic process"/>
    <property type="evidence" value="ECO:0007669"/>
    <property type="project" value="InterPro"/>
</dbReference>
<evidence type="ECO:0000256" key="2">
    <source>
        <dbReference type="ARBA" id="ARBA00004760"/>
    </source>
</evidence>
<comment type="pathway">
    <text evidence="2">Lipid metabolism; sphingolipid metabolism.</text>
</comment>
<comment type="pathway">
    <text evidence="3">Sphingolipid metabolism.</text>
</comment>
<evidence type="ECO:0000256" key="9">
    <source>
        <dbReference type="ARBA" id="ARBA00023002"/>
    </source>
</evidence>
<sequence length="329" mass="35644">MLLIVTVSLILFIIALFLSKRLSPKYVKIDGKHVVITGGSSGIGKSLAIQAAQLGANVSILARDKVKLETAKTEIQGYLQSGRKVHCESCDLSGDFENVRTVIQEAESRLGPVFMLVNSAGSSVSRSFVDLKASDFKNMMEMNYYSAINATKAAIPSMVEQQCGRIVFLSSQAGQIGLFGFSAYSGAKFALRGMAEALQMEMTPHNIRVTVSFPPDTDTPGFHSELKSGKPKETIMISETAGLFKAEDVAKTILSDSLKGKFLSYVGLDGWMLATMTSGMSAATSALEVVTQFFLLGLLRVIGLFYLSSFDRIVLQCKKERDAEKPKSS</sequence>
<dbReference type="Pfam" id="PF00106">
    <property type="entry name" value="adh_short"/>
    <property type="match status" value="1"/>
</dbReference>
<keyword evidence="6" id="KW-0256">Endoplasmic reticulum</keyword>
<dbReference type="FunFam" id="3.40.50.720:FF:000165">
    <property type="entry name" value="3-ketodihydrosphingosine reductase"/>
    <property type="match status" value="1"/>
</dbReference>
<evidence type="ECO:0000256" key="13">
    <source>
        <dbReference type="ARBA" id="ARBA00048930"/>
    </source>
</evidence>
<keyword evidence="15" id="KW-1185">Reference proteome</keyword>
<comment type="subcellular location">
    <subcellularLocation>
        <location evidence="1">Endoplasmic reticulum</location>
    </subcellularLocation>
</comment>
<comment type="similarity">
    <text evidence="4">Belongs to the short-chain dehydrogenases/reductases (SDR) family.</text>
</comment>
<dbReference type="Gene3D" id="3.40.50.720">
    <property type="entry name" value="NAD(P)-binding Rossmann-like Domain"/>
    <property type="match status" value="1"/>
</dbReference>
<dbReference type="EC" id="1.1.1.102" evidence="11"/>
<dbReference type="InterPro" id="IPR036291">
    <property type="entry name" value="NAD(P)-bd_dom_sf"/>
</dbReference>
<evidence type="ECO:0000256" key="10">
    <source>
        <dbReference type="ARBA" id="ARBA00023098"/>
    </source>
</evidence>
<keyword evidence="8" id="KW-0746">Sphingolipid metabolism</keyword>
<keyword evidence="9" id="KW-0560">Oxidoreductase</keyword>
<evidence type="ECO:0000256" key="7">
    <source>
        <dbReference type="ARBA" id="ARBA00022857"/>
    </source>
</evidence>
<dbReference type="InterPro" id="IPR002347">
    <property type="entry name" value="SDR_fam"/>
</dbReference>
<dbReference type="AlphaFoldDB" id="A0A9D4IFK7"/>
<keyword evidence="10" id="KW-0443">Lipid metabolism</keyword>
<evidence type="ECO:0000256" key="3">
    <source>
        <dbReference type="ARBA" id="ARBA00004991"/>
    </source>
</evidence>
<proteinExistence type="inferred from homology"/>
<evidence type="ECO:0000256" key="4">
    <source>
        <dbReference type="ARBA" id="ARBA00006484"/>
    </source>
</evidence>
<dbReference type="GO" id="GO:0005789">
    <property type="term" value="C:endoplasmic reticulum membrane"/>
    <property type="evidence" value="ECO:0007669"/>
    <property type="project" value="TreeGrafter"/>
</dbReference>
<dbReference type="PANTHER" id="PTHR43550:SF3">
    <property type="entry name" value="3-KETODIHYDROSPHINGOSINE REDUCTASE"/>
    <property type="match status" value="1"/>
</dbReference>
<name>A0A9D4IFK7_DREPO</name>
<keyword evidence="5" id="KW-0547">Nucleotide-binding</keyword>
<protein>
    <recommendedName>
        <fullName evidence="11">3-dehydrosphinganine reductase</fullName>
        <ecNumber evidence="11">1.1.1.102</ecNumber>
    </recommendedName>
</protein>
<evidence type="ECO:0000256" key="12">
    <source>
        <dbReference type="ARBA" id="ARBA00044737"/>
    </source>
</evidence>
<organism evidence="14 15">
    <name type="scientific">Dreissena polymorpha</name>
    <name type="common">Zebra mussel</name>
    <name type="synonym">Mytilus polymorpha</name>
    <dbReference type="NCBI Taxonomy" id="45954"/>
    <lineage>
        <taxon>Eukaryota</taxon>
        <taxon>Metazoa</taxon>
        <taxon>Spiralia</taxon>
        <taxon>Lophotrochozoa</taxon>
        <taxon>Mollusca</taxon>
        <taxon>Bivalvia</taxon>
        <taxon>Autobranchia</taxon>
        <taxon>Heteroconchia</taxon>
        <taxon>Euheterodonta</taxon>
        <taxon>Imparidentia</taxon>
        <taxon>Neoheterodontei</taxon>
        <taxon>Myida</taxon>
        <taxon>Dreissenoidea</taxon>
        <taxon>Dreissenidae</taxon>
        <taxon>Dreissena</taxon>
    </lineage>
</organism>
<evidence type="ECO:0000256" key="8">
    <source>
        <dbReference type="ARBA" id="ARBA00022919"/>
    </source>
</evidence>
<dbReference type="EMBL" id="JAIWYP010000009">
    <property type="protein sequence ID" value="KAH3771574.1"/>
    <property type="molecule type" value="Genomic_DNA"/>
</dbReference>
<reference evidence="14" key="2">
    <citation type="submission" date="2020-11" db="EMBL/GenBank/DDBJ databases">
        <authorList>
            <person name="McCartney M.A."/>
            <person name="Auch B."/>
            <person name="Kono T."/>
            <person name="Mallez S."/>
            <person name="Becker A."/>
            <person name="Gohl D.M."/>
            <person name="Silverstein K.A.T."/>
            <person name="Koren S."/>
            <person name="Bechman K.B."/>
            <person name="Herman A."/>
            <person name="Abrahante J.E."/>
            <person name="Garbe J."/>
        </authorList>
    </citation>
    <scope>NUCLEOTIDE SEQUENCE</scope>
    <source>
        <strain evidence="14">Duluth1</strain>
        <tissue evidence="14">Whole animal</tissue>
    </source>
</reference>
<evidence type="ECO:0000256" key="1">
    <source>
        <dbReference type="ARBA" id="ARBA00004240"/>
    </source>
</evidence>
<dbReference type="SUPFAM" id="SSF51735">
    <property type="entry name" value="NAD(P)-binding Rossmann-fold domains"/>
    <property type="match status" value="1"/>
</dbReference>
<comment type="function">
    <text evidence="12">Catalyzes the reduction of 3'-oxosphinganine (3-ketodihydrosphingosine/KDS) to sphinganine (dihydrosphingosine/DHS), the second step of de novo sphingolipid biosynthesis.</text>
</comment>
<comment type="caution">
    <text evidence="14">The sequence shown here is derived from an EMBL/GenBank/DDBJ whole genome shotgun (WGS) entry which is preliminary data.</text>
</comment>
<evidence type="ECO:0000256" key="5">
    <source>
        <dbReference type="ARBA" id="ARBA00022741"/>
    </source>
</evidence>
<evidence type="ECO:0000313" key="14">
    <source>
        <dbReference type="EMBL" id="KAH3771574.1"/>
    </source>
</evidence>
<dbReference type="GO" id="GO:0006666">
    <property type="term" value="P:3-keto-sphinganine metabolic process"/>
    <property type="evidence" value="ECO:0007669"/>
    <property type="project" value="InterPro"/>
</dbReference>
<dbReference type="GO" id="GO:0000166">
    <property type="term" value="F:nucleotide binding"/>
    <property type="evidence" value="ECO:0007669"/>
    <property type="project" value="UniProtKB-KW"/>
</dbReference>
<dbReference type="PROSITE" id="PS00061">
    <property type="entry name" value="ADH_SHORT"/>
    <property type="match status" value="1"/>
</dbReference>
<dbReference type="PRINTS" id="PR00081">
    <property type="entry name" value="GDHRDH"/>
</dbReference>
<dbReference type="InterPro" id="IPR045022">
    <property type="entry name" value="KDSR-like"/>
</dbReference>
<accession>A0A9D4IFK7</accession>
<evidence type="ECO:0000256" key="11">
    <source>
        <dbReference type="ARBA" id="ARBA00026112"/>
    </source>
</evidence>
<evidence type="ECO:0000313" key="15">
    <source>
        <dbReference type="Proteomes" id="UP000828390"/>
    </source>
</evidence>
<dbReference type="Proteomes" id="UP000828390">
    <property type="component" value="Unassembled WGS sequence"/>
</dbReference>
<reference evidence="14" key="1">
    <citation type="journal article" date="2019" name="bioRxiv">
        <title>The Genome of the Zebra Mussel, Dreissena polymorpha: A Resource for Invasive Species Research.</title>
        <authorList>
            <person name="McCartney M.A."/>
            <person name="Auch B."/>
            <person name="Kono T."/>
            <person name="Mallez S."/>
            <person name="Zhang Y."/>
            <person name="Obille A."/>
            <person name="Becker A."/>
            <person name="Abrahante J.E."/>
            <person name="Garbe J."/>
            <person name="Badalamenti J.P."/>
            <person name="Herman A."/>
            <person name="Mangelson H."/>
            <person name="Liachko I."/>
            <person name="Sullivan S."/>
            <person name="Sone E.D."/>
            <person name="Koren S."/>
            <person name="Silverstein K.A.T."/>
            <person name="Beckman K.B."/>
            <person name="Gohl D.M."/>
        </authorList>
    </citation>
    <scope>NUCLEOTIDE SEQUENCE</scope>
    <source>
        <strain evidence="14">Duluth1</strain>
        <tissue evidence="14">Whole animal</tissue>
    </source>
</reference>
<comment type="catalytic activity">
    <reaction evidence="13">
        <text>sphinganine + NADP(+) = 3-oxosphinganine + NADPH + H(+)</text>
        <dbReference type="Rhea" id="RHEA:22640"/>
        <dbReference type="ChEBI" id="CHEBI:15378"/>
        <dbReference type="ChEBI" id="CHEBI:57783"/>
        <dbReference type="ChEBI" id="CHEBI:57817"/>
        <dbReference type="ChEBI" id="CHEBI:58299"/>
        <dbReference type="ChEBI" id="CHEBI:58349"/>
        <dbReference type="EC" id="1.1.1.102"/>
    </reaction>
    <physiologicalReaction direction="right-to-left" evidence="13">
        <dbReference type="Rhea" id="RHEA:22642"/>
    </physiologicalReaction>
</comment>
<dbReference type="GO" id="GO:0047560">
    <property type="term" value="F:3-dehydrosphinganine reductase activity"/>
    <property type="evidence" value="ECO:0007669"/>
    <property type="project" value="UniProtKB-EC"/>
</dbReference>
<evidence type="ECO:0000256" key="6">
    <source>
        <dbReference type="ARBA" id="ARBA00022824"/>
    </source>
</evidence>
<dbReference type="CDD" id="cd08939">
    <property type="entry name" value="KDSR-like_SDR_c"/>
    <property type="match status" value="1"/>
</dbReference>